<feature type="region of interest" description="Disordered" evidence="1">
    <location>
        <begin position="40"/>
        <end position="66"/>
    </location>
</feature>
<feature type="compositionally biased region" description="Polar residues" evidence="1">
    <location>
        <begin position="57"/>
        <end position="66"/>
    </location>
</feature>
<feature type="region of interest" description="Disordered" evidence="1">
    <location>
        <begin position="1"/>
        <end position="24"/>
    </location>
</feature>
<organism evidence="2 3">
    <name type="scientific">Diatraea saccharalis</name>
    <name type="common">sugarcane borer</name>
    <dbReference type="NCBI Taxonomy" id="40085"/>
    <lineage>
        <taxon>Eukaryota</taxon>
        <taxon>Metazoa</taxon>
        <taxon>Ecdysozoa</taxon>
        <taxon>Arthropoda</taxon>
        <taxon>Hexapoda</taxon>
        <taxon>Insecta</taxon>
        <taxon>Pterygota</taxon>
        <taxon>Neoptera</taxon>
        <taxon>Endopterygota</taxon>
        <taxon>Lepidoptera</taxon>
        <taxon>Glossata</taxon>
        <taxon>Ditrysia</taxon>
        <taxon>Pyraloidea</taxon>
        <taxon>Crambidae</taxon>
        <taxon>Crambinae</taxon>
        <taxon>Diatraea</taxon>
    </lineage>
</organism>
<dbReference type="AlphaFoldDB" id="A0A9N9R302"/>
<reference evidence="2" key="2">
    <citation type="submission" date="2022-10" db="EMBL/GenBank/DDBJ databases">
        <authorList>
            <consortium name="ENA_rothamsted_submissions"/>
            <consortium name="culmorum"/>
            <person name="King R."/>
        </authorList>
    </citation>
    <scope>NUCLEOTIDE SEQUENCE</scope>
</reference>
<feature type="region of interest" description="Disordered" evidence="1">
    <location>
        <begin position="307"/>
        <end position="346"/>
    </location>
</feature>
<accession>A0A9N9R302</accession>
<gene>
    <name evidence="2" type="ORF">DIATSA_LOCUS6361</name>
</gene>
<proteinExistence type="predicted"/>
<evidence type="ECO:0000256" key="1">
    <source>
        <dbReference type="SAM" id="MobiDB-lite"/>
    </source>
</evidence>
<name>A0A9N9R302_9NEOP</name>
<sequence>MDIIQHDSTDPEQCFGSKTPDSTPAVSSIASVIVLNDSAVDSSKDSPDWSDAGPEHNATSVNKTSAAHAGSTTTVSLVPSLASIVGSDTAPLIPASEIIDLTTGNGLPRVHIDGAVNESDVIIATGSPSKGSRVSYDAPRTINKALANSPSTSFKFEYSSSALEKKSSSSDTPHATRVSPRLECDVDPHISPKIRKNDKSNNGQQLESTGKINCTDLVYEKSKPIQCTCNITSSLNTTRKYKTSSVKRGRNLAAPSITIRDETLAPIRENDNIKQPITSTLDTATLIKSESDMPSLVLRNTLAPFVTNKTDRNAPSKQNTNARSTKKSHDPSNTRKSYTRSTDRNIQRDHVLLSPLKLNKPDIKITKDAVEYSTFERERDILFSPKMCHEYEAAAAIAEASKSSYTPSMSEDRDDVALSALLQ</sequence>
<reference evidence="2" key="1">
    <citation type="submission" date="2021-12" db="EMBL/GenBank/DDBJ databases">
        <authorList>
            <person name="King R."/>
        </authorList>
    </citation>
    <scope>NUCLEOTIDE SEQUENCE</scope>
</reference>
<dbReference type="Proteomes" id="UP001153714">
    <property type="component" value="Chromosome 2"/>
</dbReference>
<protein>
    <submittedName>
        <fullName evidence="2">Uncharacterized protein</fullName>
    </submittedName>
</protein>
<feature type="compositionally biased region" description="Basic and acidic residues" evidence="1">
    <location>
        <begin position="180"/>
        <end position="199"/>
    </location>
</feature>
<evidence type="ECO:0000313" key="3">
    <source>
        <dbReference type="Proteomes" id="UP001153714"/>
    </source>
</evidence>
<feature type="region of interest" description="Disordered" evidence="1">
    <location>
        <begin position="162"/>
        <end position="207"/>
    </location>
</feature>
<evidence type="ECO:0000313" key="2">
    <source>
        <dbReference type="EMBL" id="CAG9788564.1"/>
    </source>
</evidence>
<dbReference type="EMBL" id="OU893333">
    <property type="protein sequence ID" value="CAG9788564.1"/>
    <property type="molecule type" value="Genomic_DNA"/>
</dbReference>
<keyword evidence="3" id="KW-1185">Reference proteome</keyword>
<dbReference type="OrthoDB" id="7361509at2759"/>